<comment type="similarity">
    <text evidence="2">Belongs to the bZIP family.</text>
</comment>
<evidence type="ECO:0000313" key="10">
    <source>
        <dbReference type="EMBL" id="PWN23032.1"/>
    </source>
</evidence>
<feature type="compositionally biased region" description="Pro residues" evidence="8">
    <location>
        <begin position="91"/>
        <end position="104"/>
    </location>
</feature>
<sequence length="539" mass="55998">MAAALDTMPMTLSPGLDALKTSPLSGSTESLHLGDYLDLGVSSSSSSPRPSHAPSPRMTRSSSNVFTAVGSSSTSVATNKTLASPTAAVSLPPPETQAPPPPGSSPEAVFRFYLKIELRKMGSPADDSIIDKYVQQHYSTFIKAMETGKAVPAPPIAPAGASIAASSPAQKLSKTPVATGTKTGTSSEQIDKATIPPANNVEALSSLSPQPQLQPFKVPLSSDAGAANMFDVGPSQQPLYDNIDPHFVQFGGTSATDFPGIKRESDAMSEDGGEGMDAIEEDSKDDLAPLISDMRFSAGHGGSDGSGRYGSDAGSSRGSEEPAGGIPLSIRDSAAADLRPTAEEYRALSSKEKRQLRNKISARNFRERRKEYITHLESKISSRDTIIDTLRAQLSAASLQNKKLEEEVKTLQARSLSQTDVQKILEALQNVTTTAGASYPANTSSAADWPQHQGALRSSAANDLTLSSAGAFNGSSRPSTPSSPRPGMVRRGSPSLGSSGQLPQHNPRKDIAVGSSAKGSSSSGGSGFWKGGPTVAASA</sequence>
<feature type="region of interest" description="Disordered" evidence="8">
    <location>
        <begin position="172"/>
        <end position="194"/>
    </location>
</feature>
<comment type="subcellular location">
    <subcellularLocation>
        <location evidence="1">Nucleus</location>
    </subcellularLocation>
</comment>
<keyword evidence="3" id="KW-0805">Transcription regulation</keyword>
<evidence type="ECO:0000259" key="9">
    <source>
        <dbReference type="PROSITE" id="PS50217"/>
    </source>
</evidence>
<dbReference type="Proteomes" id="UP000245942">
    <property type="component" value="Unassembled WGS sequence"/>
</dbReference>
<evidence type="ECO:0000256" key="2">
    <source>
        <dbReference type="ARBA" id="ARBA00007163"/>
    </source>
</evidence>
<dbReference type="GO" id="GO:0003677">
    <property type="term" value="F:DNA binding"/>
    <property type="evidence" value="ECO:0007669"/>
    <property type="project" value="UniProtKB-KW"/>
</dbReference>
<protein>
    <recommendedName>
        <fullName evidence="9">BZIP domain-containing protein</fullName>
    </recommendedName>
</protein>
<evidence type="ECO:0000256" key="6">
    <source>
        <dbReference type="ARBA" id="ARBA00023242"/>
    </source>
</evidence>
<evidence type="ECO:0000256" key="7">
    <source>
        <dbReference type="SAM" id="Coils"/>
    </source>
</evidence>
<dbReference type="GO" id="GO:0003700">
    <property type="term" value="F:DNA-binding transcription factor activity"/>
    <property type="evidence" value="ECO:0007669"/>
    <property type="project" value="InterPro"/>
</dbReference>
<dbReference type="PANTHER" id="PTHR47416">
    <property type="entry name" value="BASIC-LEUCINE ZIPPER TRANSCRIPTION FACTOR F-RELATED"/>
    <property type="match status" value="1"/>
</dbReference>
<keyword evidence="5" id="KW-0804">Transcription</keyword>
<dbReference type="RefSeq" id="XP_025350192.1">
    <property type="nucleotide sequence ID" value="XM_025489038.1"/>
</dbReference>
<dbReference type="SMART" id="SM00338">
    <property type="entry name" value="BRLZ"/>
    <property type="match status" value="1"/>
</dbReference>
<evidence type="ECO:0000256" key="3">
    <source>
        <dbReference type="ARBA" id="ARBA00023015"/>
    </source>
</evidence>
<feature type="region of interest" description="Disordered" evidence="8">
    <location>
        <begin position="467"/>
        <end position="539"/>
    </location>
</feature>
<feature type="region of interest" description="Disordered" evidence="8">
    <location>
        <begin position="294"/>
        <end position="335"/>
    </location>
</feature>
<dbReference type="GO" id="GO:0005634">
    <property type="term" value="C:nucleus"/>
    <property type="evidence" value="ECO:0007669"/>
    <property type="project" value="UniProtKB-SubCell"/>
</dbReference>
<dbReference type="Pfam" id="PF07716">
    <property type="entry name" value="bZIP_2"/>
    <property type="match status" value="1"/>
</dbReference>
<evidence type="ECO:0000256" key="5">
    <source>
        <dbReference type="ARBA" id="ARBA00023163"/>
    </source>
</evidence>
<dbReference type="SUPFAM" id="SSF57959">
    <property type="entry name" value="Leucine zipper domain"/>
    <property type="match status" value="1"/>
</dbReference>
<feature type="region of interest" description="Disordered" evidence="8">
    <location>
        <begin position="1"/>
        <end position="106"/>
    </location>
</feature>
<dbReference type="PROSITE" id="PS00036">
    <property type="entry name" value="BZIP_BASIC"/>
    <property type="match status" value="1"/>
</dbReference>
<dbReference type="InterPro" id="IPR046347">
    <property type="entry name" value="bZIP_sf"/>
</dbReference>
<feature type="compositionally biased region" description="Low complexity" evidence="8">
    <location>
        <begin position="42"/>
        <end position="56"/>
    </location>
</feature>
<dbReference type="STRING" id="1684307.A0A316UCZ6"/>
<keyword evidence="6" id="KW-0539">Nucleus</keyword>
<keyword evidence="7" id="KW-0175">Coiled coil</keyword>
<feature type="region of interest" description="Disordered" evidence="8">
    <location>
        <begin position="439"/>
        <end position="458"/>
    </location>
</feature>
<evidence type="ECO:0000313" key="11">
    <source>
        <dbReference type="Proteomes" id="UP000245942"/>
    </source>
</evidence>
<feature type="compositionally biased region" description="Polar residues" evidence="8">
    <location>
        <begin position="172"/>
        <end position="188"/>
    </location>
</feature>
<feature type="region of interest" description="Disordered" evidence="8">
    <location>
        <begin position="252"/>
        <end position="279"/>
    </location>
</feature>
<dbReference type="InterPro" id="IPR004827">
    <property type="entry name" value="bZIP"/>
</dbReference>
<feature type="domain" description="BZIP" evidence="9">
    <location>
        <begin position="348"/>
        <end position="411"/>
    </location>
</feature>
<dbReference type="AlphaFoldDB" id="A0A316UCZ6"/>
<gene>
    <name evidence="10" type="ORF">BCV69DRAFT_106039</name>
</gene>
<dbReference type="EMBL" id="KZ819322">
    <property type="protein sequence ID" value="PWN23032.1"/>
    <property type="molecule type" value="Genomic_DNA"/>
</dbReference>
<evidence type="ECO:0000256" key="1">
    <source>
        <dbReference type="ARBA" id="ARBA00004123"/>
    </source>
</evidence>
<dbReference type="OrthoDB" id="5571888at2759"/>
<dbReference type="PROSITE" id="PS50217">
    <property type="entry name" value="BZIP"/>
    <property type="match status" value="1"/>
</dbReference>
<reference evidence="10 11" key="1">
    <citation type="journal article" date="2018" name="Mol. Biol. Evol.">
        <title>Broad Genomic Sampling Reveals a Smut Pathogenic Ancestry of the Fungal Clade Ustilaginomycotina.</title>
        <authorList>
            <person name="Kijpornyongpan T."/>
            <person name="Mondo S.J."/>
            <person name="Barry K."/>
            <person name="Sandor L."/>
            <person name="Lee J."/>
            <person name="Lipzen A."/>
            <person name="Pangilinan J."/>
            <person name="LaButti K."/>
            <person name="Hainaut M."/>
            <person name="Henrissat B."/>
            <person name="Grigoriev I.V."/>
            <person name="Spatafora J.W."/>
            <person name="Aime M.C."/>
        </authorList>
    </citation>
    <scope>NUCLEOTIDE SEQUENCE [LARGE SCALE GENOMIC DNA]</scope>
    <source>
        <strain evidence="10 11">MCA 4718</strain>
    </source>
</reference>
<proteinExistence type="inferred from homology"/>
<feature type="compositionally biased region" description="Acidic residues" evidence="8">
    <location>
        <begin position="267"/>
        <end position="279"/>
    </location>
</feature>
<dbReference type="GeneID" id="37010772"/>
<feature type="compositionally biased region" description="Low complexity" evidence="8">
    <location>
        <begin position="67"/>
        <end position="78"/>
    </location>
</feature>
<dbReference type="PANTHER" id="PTHR47416:SF8">
    <property type="entry name" value="BASIC-LEUCINE ZIPPER TRANSCRIPTION FACTOR E-RELATED"/>
    <property type="match status" value="1"/>
</dbReference>
<keyword evidence="4" id="KW-0238">DNA-binding</keyword>
<dbReference type="CDD" id="cd14810">
    <property type="entry name" value="bZIP_u1"/>
    <property type="match status" value="1"/>
</dbReference>
<feature type="compositionally biased region" description="Gly residues" evidence="8">
    <location>
        <begin position="299"/>
        <end position="308"/>
    </location>
</feature>
<feature type="compositionally biased region" description="Low complexity" evidence="8">
    <location>
        <begin position="475"/>
        <end position="504"/>
    </location>
</feature>
<keyword evidence="11" id="KW-1185">Reference proteome</keyword>
<evidence type="ECO:0000256" key="8">
    <source>
        <dbReference type="SAM" id="MobiDB-lite"/>
    </source>
</evidence>
<feature type="coiled-coil region" evidence="7">
    <location>
        <begin position="387"/>
        <end position="414"/>
    </location>
</feature>
<accession>A0A316UCZ6</accession>
<dbReference type="Gene3D" id="1.20.5.170">
    <property type="match status" value="1"/>
</dbReference>
<evidence type="ECO:0000256" key="4">
    <source>
        <dbReference type="ARBA" id="ARBA00023125"/>
    </source>
</evidence>
<name>A0A316UCZ6_9BASI</name>
<organism evidence="10 11">
    <name type="scientific">Pseudomicrostroma glucosiphilum</name>
    <dbReference type="NCBI Taxonomy" id="1684307"/>
    <lineage>
        <taxon>Eukaryota</taxon>
        <taxon>Fungi</taxon>
        <taxon>Dikarya</taxon>
        <taxon>Basidiomycota</taxon>
        <taxon>Ustilaginomycotina</taxon>
        <taxon>Exobasidiomycetes</taxon>
        <taxon>Microstromatales</taxon>
        <taxon>Microstromatales incertae sedis</taxon>
        <taxon>Pseudomicrostroma</taxon>
    </lineage>
</organism>